<sequence>MKARPTPAGKLNRKRKQTAEQDDDHRSPESQMDPADGGAALDATADICAQLMQRYSASSAPQHRHLIATAAAMKSILLDDSLPVSPLSYFAAAINALSQPHQHDAASFAALSSLLSIVLPIVPEGSISPEKAREAVGILVRLLENEKTGSTSSAKCVVKCLGVLLGFCDLGDWDSVKLPFETLLKRSLDKRPKVRKCAVLYLESALKSFQSGNSNKKASKLILSLLESNLSLADKLGAFMNVDGSETEKQFEAERSDVVHVLNIARVAVPYLSDKIRIKVVRELVKLLHGRSFGLTRLILNSIEAFLDKVEVETITQEAEYIIDALSSYVSSNNVPEDTVIPAANLLKIALDKVHAGDLSKWNKNLPLGFNAITGLLTRESDIALQSSNILKNMIDHQLSGIDSQPVSDGVMTELESDAIASMCSSLMRLLDACAGIPNEHALAVLSVLFLKLGRNSNFYMKNIVLKLAKIFVHAAGDECKTSHLLKCFGSVVVAMGTENVLGLIPISFDVEKMICSNIWLLPILKKYTFGASLAYFMEHIVPIAESLERASHKGKEDEAFEGKVHNEDVQAQCCRPLLLLSFDKQVKNSVIRRDLQAYARGVWGLLPAFCRHPDDISQSFQSVAKLLLVRLEKDTSIHEDIGVAVQELVKQNKCLPKCGDASEPRRLSSDSIEDRLMEKRSFYCYSMKMARKNIKALSSYSYELLQALITIFLNSSSEKRSSLRKAITCLASISDSSVTKKIIISSLKRFPAVNALTDHGECDVSDASIDDVPCDSRSKSDDPQWCLVLDLASSVVEGADEDLINLIFRLTKQALHSGDAAAVSEAYNTLSCVLEGHPGFRSSKMDELVDLLTGLKSPEDVGSLSNRLTTLQILFVHALKSIPDVENKKCFLILNEIILALKDSKEEARKIAYDVLLRISSSLGGSSAGNPDGPYNKLISMILGYLSGPSPHITSAAVSALSVLVFKEPELCIIIPDVVPSVTSLLHTKAVEVIKVKPQDLQNFVSVIVDGILPWSSVTIILEIMIRKCGLPTVKLITPERYQAFVKKVSLSRHGKTSSSEAHSTNGKPQVSDVSENRQKKRLRNEKDDESGSVLHRKKRRNQTQDSHTAGAAGRAVGDSDKKTNHFSGKHKKSRMANGPRKPKPMKGGGFGRAPGKRRKSGGANNKLKQ</sequence>
<feature type="region of interest" description="Disordered" evidence="2">
    <location>
        <begin position="1055"/>
        <end position="1171"/>
    </location>
</feature>
<dbReference type="Pfam" id="PF25772">
    <property type="entry name" value="HEAT_RRP12_N"/>
    <property type="match status" value="1"/>
</dbReference>
<keyword evidence="6" id="KW-1185">Reference proteome</keyword>
<dbReference type="InterPro" id="IPR012978">
    <property type="entry name" value="HEAT_RRP12"/>
</dbReference>
<accession>A0A9Q1K563</accession>
<comment type="caution">
    <text evidence="5">The sequence shown here is derived from an EMBL/GenBank/DDBJ whole genome shotgun (WGS) entry which is preliminary data.</text>
</comment>
<name>A0A9Q1K563_9CARY</name>
<comment type="similarity">
    <text evidence="1">Belongs to the RRP12 family.</text>
</comment>
<dbReference type="PANTHER" id="PTHR48412:SF1">
    <property type="entry name" value="ARM REPEAT SUPERFAMILY PROTEIN"/>
    <property type="match status" value="1"/>
</dbReference>
<dbReference type="AlphaFoldDB" id="A0A9Q1K563"/>
<dbReference type="Proteomes" id="UP001153076">
    <property type="component" value="Unassembled WGS sequence"/>
</dbReference>
<feature type="domain" description="RRP12 HEAT" evidence="3">
    <location>
        <begin position="588"/>
        <end position="714"/>
    </location>
</feature>
<proteinExistence type="inferred from homology"/>
<reference evidence="5" key="1">
    <citation type="submission" date="2022-04" db="EMBL/GenBank/DDBJ databases">
        <title>Carnegiea gigantea Genome sequencing and assembly v2.</title>
        <authorList>
            <person name="Copetti D."/>
            <person name="Sanderson M.J."/>
            <person name="Burquez A."/>
            <person name="Wojciechowski M.F."/>
        </authorList>
    </citation>
    <scope>NUCLEOTIDE SEQUENCE</scope>
    <source>
        <strain evidence="5">SGP5-SGP5p</strain>
        <tissue evidence="5">Aerial part</tissue>
    </source>
</reference>
<dbReference type="PANTHER" id="PTHR48412">
    <property type="entry name" value="ARM REPEAT SUPERFAMILY PROTEIN"/>
    <property type="match status" value="1"/>
</dbReference>
<evidence type="ECO:0000313" key="5">
    <source>
        <dbReference type="EMBL" id="KAJ8437044.1"/>
    </source>
</evidence>
<evidence type="ECO:0000259" key="4">
    <source>
        <dbReference type="Pfam" id="PF25772"/>
    </source>
</evidence>
<dbReference type="InterPro" id="IPR057860">
    <property type="entry name" value="HEAT_RRP12_N"/>
</dbReference>
<organism evidence="5 6">
    <name type="scientific">Carnegiea gigantea</name>
    <dbReference type="NCBI Taxonomy" id="171969"/>
    <lineage>
        <taxon>Eukaryota</taxon>
        <taxon>Viridiplantae</taxon>
        <taxon>Streptophyta</taxon>
        <taxon>Embryophyta</taxon>
        <taxon>Tracheophyta</taxon>
        <taxon>Spermatophyta</taxon>
        <taxon>Magnoliopsida</taxon>
        <taxon>eudicotyledons</taxon>
        <taxon>Gunneridae</taxon>
        <taxon>Pentapetalae</taxon>
        <taxon>Caryophyllales</taxon>
        <taxon>Cactineae</taxon>
        <taxon>Cactaceae</taxon>
        <taxon>Cactoideae</taxon>
        <taxon>Echinocereeae</taxon>
        <taxon>Carnegiea</taxon>
    </lineage>
</organism>
<dbReference type="Pfam" id="PF08161">
    <property type="entry name" value="RRP12_HEAT"/>
    <property type="match status" value="2"/>
</dbReference>
<dbReference type="Gene3D" id="1.25.10.10">
    <property type="entry name" value="Leucine-rich Repeat Variant"/>
    <property type="match status" value="1"/>
</dbReference>
<evidence type="ECO:0008006" key="7">
    <source>
        <dbReference type="Google" id="ProtNLM"/>
    </source>
</evidence>
<gene>
    <name evidence="5" type="ORF">Cgig2_025891</name>
</gene>
<feature type="domain" description="RRP12 N-terminal HEAT" evidence="4">
    <location>
        <begin position="40"/>
        <end position="313"/>
    </location>
</feature>
<dbReference type="OrthoDB" id="2192888at2759"/>
<feature type="domain" description="RRP12 HEAT" evidence="3">
    <location>
        <begin position="380"/>
        <end position="566"/>
    </location>
</feature>
<dbReference type="SUPFAM" id="SSF48371">
    <property type="entry name" value="ARM repeat"/>
    <property type="match status" value="1"/>
</dbReference>
<dbReference type="InterPro" id="IPR016024">
    <property type="entry name" value="ARM-type_fold"/>
</dbReference>
<protein>
    <recommendedName>
        <fullName evidence="7">RRP12-like protein</fullName>
    </recommendedName>
</protein>
<dbReference type="EMBL" id="JAKOGI010000319">
    <property type="protein sequence ID" value="KAJ8437044.1"/>
    <property type="molecule type" value="Genomic_DNA"/>
</dbReference>
<evidence type="ECO:0000256" key="2">
    <source>
        <dbReference type="SAM" id="MobiDB-lite"/>
    </source>
</evidence>
<evidence type="ECO:0000313" key="6">
    <source>
        <dbReference type="Proteomes" id="UP001153076"/>
    </source>
</evidence>
<evidence type="ECO:0000259" key="3">
    <source>
        <dbReference type="Pfam" id="PF08161"/>
    </source>
</evidence>
<feature type="region of interest" description="Disordered" evidence="2">
    <location>
        <begin position="1"/>
        <end position="39"/>
    </location>
</feature>
<dbReference type="InterPro" id="IPR011989">
    <property type="entry name" value="ARM-like"/>
</dbReference>
<evidence type="ECO:0000256" key="1">
    <source>
        <dbReference type="ARBA" id="ARBA00007690"/>
    </source>
</evidence>
<feature type="compositionally biased region" description="Polar residues" evidence="2">
    <location>
        <begin position="1058"/>
        <end position="1075"/>
    </location>
</feature>
<feature type="compositionally biased region" description="Basic residues" evidence="2">
    <location>
        <begin position="1129"/>
        <end position="1146"/>
    </location>
</feature>
<feature type="compositionally biased region" description="Basic and acidic residues" evidence="2">
    <location>
        <begin position="17"/>
        <end position="28"/>
    </location>
</feature>